<dbReference type="InParanoid" id="A0A3N7EMA9"/>
<organism evidence="1 2">
    <name type="scientific">Populus trichocarpa</name>
    <name type="common">Western balsam poplar</name>
    <name type="synonym">Populus balsamifera subsp. trichocarpa</name>
    <dbReference type="NCBI Taxonomy" id="3694"/>
    <lineage>
        <taxon>Eukaryota</taxon>
        <taxon>Viridiplantae</taxon>
        <taxon>Streptophyta</taxon>
        <taxon>Embryophyta</taxon>
        <taxon>Tracheophyta</taxon>
        <taxon>Spermatophyta</taxon>
        <taxon>Magnoliopsida</taxon>
        <taxon>eudicotyledons</taxon>
        <taxon>Gunneridae</taxon>
        <taxon>Pentapetalae</taxon>
        <taxon>rosids</taxon>
        <taxon>fabids</taxon>
        <taxon>Malpighiales</taxon>
        <taxon>Salicaceae</taxon>
        <taxon>Saliceae</taxon>
        <taxon>Populus</taxon>
    </lineage>
</organism>
<dbReference type="EMBL" id="CM009292">
    <property type="protein sequence ID" value="RQO87857.1"/>
    <property type="molecule type" value="Genomic_DNA"/>
</dbReference>
<reference evidence="1" key="2">
    <citation type="submission" date="2017-07" db="EMBL/GenBank/DDBJ databases">
        <title>WGS assembly of Populus trichocarpa.</title>
        <authorList>
            <person name="Tuskan G."/>
            <person name="Difazio S."/>
            <person name="Jansson S."/>
            <person name="Bohlmann J."/>
            <person name="Grigoriev I."/>
            <person name="Hellsten U."/>
            <person name="Putnam N."/>
            <person name="Ralph S."/>
            <person name="Rombauts S."/>
            <person name="Salamov A."/>
            <person name="Schein J."/>
            <person name="Sterck L."/>
            <person name="Aerts A."/>
            <person name="Bhalerao R."/>
            <person name="Bhalerao R."/>
            <person name="Blaudez D."/>
            <person name="Boerjan W."/>
            <person name="Brun A."/>
            <person name="Brunner A."/>
            <person name="Busov V."/>
            <person name="Campbell M."/>
            <person name="Carlson J."/>
            <person name="Chalot M."/>
            <person name="Chapman J."/>
            <person name="Chen G."/>
            <person name="Cooper D."/>
            <person name="Coutinho P."/>
            <person name="Couturier J."/>
            <person name="Covert S."/>
            <person name="Cronk Q."/>
            <person name="Cunningham R."/>
            <person name="Davis J."/>
            <person name="Degroeve S."/>
            <person name="Dejardin A."/>
            <person name="Depamphilis C."/>
            <person name="Detter J."/>
            <person name="Dirks B."/>
            <person name="Dubchak I."/>
            <person name="Duplessis S."/>
            <person name="Ehlting J."/>
            <person name="Ellis B."/>
            <person name="Gendler K."/>
            <person name="Goodstein D."/>
            <person name="Gribskov M."/>
            <person name="Grimwood J."/>
            <person name="Groover A."/>
            <person name="Gunter L."/>
            <person name="Hamberger B."/>
            <person name="Heinze B."/>
            <person name="Helariutta Y."/>
            <person name="Henrissat B."/>
            <person name="Holligan D."/>
            <person name="Holt R."/>
            <person name="Huang W."/>
            <person name="Islam-Faridi N."/>
            <person name="Jones S."/>
            <person name="Jones-Rhoades M."/>
            <person name="Jorgensen R."/>
            <person name="Joshi C."/>
            <person name="Kangasjarvi J."/>
            <person name="Karlsson J."/>
            <person name="Kelleher C."/>
            <person name="Kirkpatrick R."/>
            <person name="Kirst M."/>
            <person name="Kohler A."/>
            <person name="Kalluri U."/>
            <person name="Larimer F."/>
            <person name="Leebens-Mack J."/>
            <person name="Leple J."/>
            <person name="Locascio P."/>
            <person name="Lou Y."/>
            <person name="Lucas S."/>
            <person name="Martin F."/>
            <person name="Montanini B."/>
            <person name="Napoli C."/>
            <person name="Nelson D."/>
            <person name="Nelson C."/>
            <person name="Nieminen K."/>
            <person name="Nilsson O."/>
            <person name="Pereda V."/>
            <person name="Peter G."/>
            <person name="Philippe R."/>
            <person name="Pilate G."/>
            <person name="Poliakov A."/>
            <person name="Razumovskaya J."/>
            <person name="Richardson P."/>
            <person name="Rinaldi C."/>
            <person name="Ritland K."/>
            <person name="Rouze P."/>
            <person name="Ryaboy D."/>
            <person name="Schmutz J."/>
            <person name="Schrader J."/>
            <person name="Segerman B."/>
            <person name="Shin H."/>
            <person name="Siddiqui A."/>
            <person name="Sterky F."/>
            <person name="Terry A."/>
            <person name="Tsai C."/>
            <person name="Uberbacher E."/>
            <person name="Unneberg P."/>
            <person name="Vahala J."/>
            <person name="Wall K."/>
            <person name="Wessler S."/>
            <person name="Yang G."/>
            <person name="Yin T."/>
            <person name="Douglas C."/>
            <person name="Marra M."/>
            <person name="Sandberg G."/>
            <person name="Van De Peer Y."/>
            <person name="Rokhsar D."/>
        </authorList>
    </citation>
    <scope>NUCLEOTIDE SEQUENCE</scope>
    <source>
        <strain evidence="1">Nisqually-1</strain>
    </source>
</reference>
<name>A0A3N7EMA9_POPTR</name>
<reference evidence="1 2" key="1">
    <citation type="journal article" date="2006" name="Science">
        <title>The genome of black cottonwood, Populus trichocarpa (Torr. &amp; Gray).</title>
        <authorList>
            <person name="Tuskan G.A."/>
            <person name="Difazio S."/>
            <person name="Jansson S."/>
            <person name="Bohlmann J."/>
            <person name="Grigoriev I."/>
            <person name="Hellsten U."/>
            <person name="Putnam N."/>
            <person name="Ralph S."/>
            <person name="Rombauts S."/>
            <person name="Salamov A."/>
            <person name="Schein J."/>
            <person name="Sterck L."/>
            <person name="Aerts A."/>
            <person name="Bhalerao R.R."/>
            <person name="Bhalerao R.P."/>
            <person name="Blaudez D."/>
            <person name="Boerjan W."/>
            <person name="Brun A."/>
            <person name="Brunner A."/>
            <person name="Busov V."/>
            <person name="Campbell M."/>
            <person name="Carlson J."/>
            <person name="Chalot M."/>
            <person name="Chapman J."/>
            <person name="Chen G.L."/>
            <person name="Cooper D."/>
            <person name="Coutinho P.M."/>
            <person name="Couturier J."/>
            <person name="Covert S."/>
            <person name="Cronk Q."/>
            <person name="Cunningham R."/>
            <person name="Davis J."/>
            <person name="Degroeve S."/>
            <person name="Dejardin A."/>
            <person name="Depamphilis C."/>
            <person name="Detter J."/>
            <person name="Dirks B."/>
            <person name="Dubchak I."/>
            <person name="Duplessis S."/>
            <person name="Ehlting J."/>
            <person name="Ellis B."/>
            <person name="Gendler K."/>
            <person name="Goodstein D."/>
            <person name="Gribskov M."/>
            <person name="Grimwood J."/>
            <person name="Groover A."/>
            <person name="Gunter L."/>
            <person name="Hamberger B."/>
            <person name="Heinze B."/>
            <person name="Helariutta Y."/>
            <person name="Henrissat B."/>
            <person name="Holligan D."/>
            <person name="Holt R."/>
            <person name="Huang W."/>
            <person name="Islam-Faridi N."/>
            <person name="Jones S."/>
            <person name="Jones-Rhoades M."/>
            <person name="Jorgensen R."/>
            <person name="Joshi C."/>
            <person name="Kangasjarvi J."/>
            <person name="Karlsson J."/>
            <person name="Kelleher C."/>
            <person name="Kirkpatrick R."/>
            <person name="Kirst M."/>
            <person name="Kohler A."/>
            <person name="Kalluri U."/>
            <person name="Larimer F."/>
            <person name="Leebens-Mack J."/>
            <person name="Leple J.C."/>
            <person name="Locascio P."/>
            <person name="Lou Y."/>
            <person name="Lucas S."/>
            <person name="Martin F."/>
            <person name="Montanini B."/>
            <person name="Napoli C."/>
            <person name="Nelson D.R."/>
            <person name="Nelson C."/>
            <person name="Nieminen K."/>
            <person name="Nilsson O."/>
            <person name="Pereda V."/>
            <person name="Peter G."/>
            <person name="Philippe R."/>
            <person name="Pilate G."/>
            <person name="Poliakov A."/>
            <person name="Razumovskaya J."/>
            <person name="Richardson P."/>
            <person name="Rinaldi C."/>
            <person name="Ritland K."/>
            <person name="Rouze P."/>
            <person name="Ryaboy D."/>
            <person name="Schmutz J."/>
            <person name="Schrader J."/>
            <person name="Segerman B."/>
            <person name="Shin H."/>
            <person name="Siddiqui A."/>
            <person name="Sterky F."/>
            <person name="Terry A."/>
            <person name="Tsai C.J."/>
            <person name="Uberbacher E."/>
            <person name="Unneberg P."/>
            <person name="Vahala J."/>
            <person name="Wall K."/>
            <person name="Wessler S."/>
            <person name="Yang G."/>
            <person name="Yin T."/>
            <person name="Douglas C."/>
            <person name="Marra M."/>
            <person name="Sandberg G."/>
            <person name="Van de Peer Y."/>
            <person name="Rokhsar D."/>
        </authorList>
    </citation>
    <scope>NUCLEOTIDE SEQUENCE [LARGE SCALE GENOMIC DNA]</scope>
    <source>
        <strain evidence="2">cv. Nisqually</strain>
        <strain evidence="1">Nisqually-1</strain>
    </source>
</reference>
<keyword evidence="2" id="KW-1185">Reference proteome</keyword>
<protein>
    <submittedName>
        <fullName evidence="1">Uncharacterized protein</fullName>
    </submittedName>
</protein>
<sequence length="104" mass="11113">MLVATISNDNNGSCRVQPHEATTWFCISSSVSQTSVHCKGSNPLLLPLQPPVIWPVHATQASHTSDAKATSSRGRIFLPRVPSPCSCKGKKISSAFLMALVPNL</sequence>
<proteinExistence type="predicted"/>
<dbReference type="AlphaFoldDB" id="A0A3N7EMA9"/>
<evidence type="ECO:0000313" key="1">
    <source>
        <dbReference type="EMBL" id="RQO87856.1"/>
    </source>
</evidence>
<accession>A0A3N7EMA9</accession>
<dbReference type="Proteomes" id="UP000006729">
    <property type="component" value="Chromosome 3"/>
</dbReference>
<gene>
    <name evidence="1" type="ORF">POPTR_003G050350</name>
</gene>
<dbReference type="EMBL" id="CM009292">
    <property type="protein sequence ID" value="RQO87856.1"/>
    <property type="molecule type" value="Genomic_DNA"/>
</dbReference>
<evidence type="ECO:0000313" key="2">
    <source>
        <dbReference type="Proteomes" id="UP000006729"/>
    </source>
</evidence>